<evidence type="ECO:0000256" key="2">
    <source>
        <dbReference type="ARBA" id="ARBA00022801"/>
    </source>
</evidence>
<dbReference type="AlphaFoldDB" id="A0AAE1I4W6"/>
<organism evidence="6 7">
    <name type="scientific">Trichoderma aggressivum f. europaeum</name>
    <dbReference type="NCBI Taxonomy" id="173218"/>
    <lineage>
        <taxon>Eukaryota</taxon>
        <taxon>Fungi</taxon>
        <taxon>Dikarya</taxon>
        <taxon>Ascomycota</taxon>
        <taxon>Pezizomycotina</taxon>
        <taxon>Sordariomycetes</taxon>
        <taxon>Hypocreomycetidae</taxon>
        <taxon>Hypocreales</taxon>
        <taxon>Hypocreaceae</taxon>
        <taxon>Trichoderma</taxon>
    </lineage>
</organism>
<name>A0AAE1I4W6_9HYPO</name>
<keyword evidence="1" id="KW-0547">Nucleotide-binding</keyword>
<dbReference type="GO" id="GO:0006281">
    <property type="term" value="P:DNA repair"/>
    <property type="evidence" value="ECO:0007669"/>
    <property type="project" value="TreeGrafter"/>
</dbReference>
<dbReference type="EMBL" id="JAWRVG010000091">
    <property type="protein sequence ID" value="KAK4060177.1"/>
    <property type="molecule type" value="Genomic_DNA"/>
</dbReference>
<keyword evidence="2" id="KW-0378">Hydrolase</keyword>
<evidence type="ECO:0000313" key="6">
    <source>
        <dbReference type="EMBL" id="KAK4060177.1"/>
    </source>
</evidence>
<keyword evidence="3" id="KW-0067">ATP-binding</keyword>
<sequence length="1211" mass="130749">MSSKLLIALPHQPRIRIGPDAVVILQHLQVQTQPPRCYPIFALISSEYVSRRRGNNKNPGFRPEALTPRAPACSTSHLAGTFNLSFLLLLRYHLVPPHLDPHHPEVPEPISIDQKPTTSELTPNFRGAARQNASPPATAPPGHQQVCLPPSRRPSLFGRSSADDDGGNRDPERRVAPYSPPMGLPTSFVSPAQPSPILGMMCYLIPAHEGADEQRGCLTQFLVDHLPAGTVMQHWHFSHQKFLSAATRDYEHHPDGWTAIVDGESVSSTHPTYLRRPDVLFVPGMLGPDGLVQPFNLSQNNLSPQPNPQFLVPGNLNPMVADTDADDSATQLSPLPSSRRSLSAAPQESDVEYSHAASPLPFGSLGGEDEAMTDAGLSVGSAESDLCDGADAESPEDANHMDVQYTVAEGADADGEHAHTEDVAAESNGSLDERDDAEPIGPEHPAHDGGTDASEPRPCEVIDLTTDDGQSDGDSNGQESSGTVATLELLYQTNTLPPDELDGICAFFCATPTEIESGFVVPGTGQSLALPQLAFVFQFIKKSLGSRIQPQGQILADATGMGKTHCNMALIAVMRLLLLSEAHVHRHPDIHNRGNTTSPCPAGDPYGIQCVCVAGSLSSRYVSRLTGGPSLVVCPAHLVEQWVARAADFYLPEVKAKGSRVPDRFVELLSWTDGHVVSHPFGTPGVDALAGFEPYPAANLMVGITANPNRVPAAHAKEAMKNPNFTAAIRQLRDKKGVKFEADLNGARAAGQSRLVLVISSSVVSHKTGAAHAFRVPVDIYYAGRSGAAPLSFPMPIVPTLFVFDECHSIKDGSTQFWKRVDDIHRLSSSEPRRTQWCFASATPISTKPLDVASICRVLFNPEREADRVSSELLAFNGRFLKLQSPAGHGTDSLALTAAFAADLARFLKPMIIARTGGSPILDQTVAGSRQGYTKVTKTVSVPPSLAGDLEELGRICREGLSRQGIRPDEGLNILVKMPVFTQYFCAAIMPAIASAQLTMSRSSSTYPSRAVEVDQDIEEGDRGLISRSAHLHQGHDWLREVTRILLMAHGDRGSGSTERQKHVLVIAATPSLTGHLAVILRGHGELLGKVAVHRVSSKSVARQRDGQLKAIEKQAIESQETHVIISTANLVGTGTDALTFCNYLIIFGELFMPHHEGQAVGRVRRRGQRFPVHLFHVRSSHQTHSLVRQRNKGRMTLLSDFGCMNGGDEE</sequence>
<accession>A0AAE1I4W6</accession>
<feature type="compositionally biased region" description="Low complexity" evidence="4">
    <location>
        <begin position="472"/>
        <end position="481"/>
    </location>
</feature>
<dbReference type="PANTHER" id="PTHR45626:SF16">
    <property type="entry name" value="ATP-DEPENDENT HELICASE ULS1"/>
    <property type="match status" value="1"/>
</dbReference>
<dbReference type="InterPro" id="IPR027417">
    <property type="entry name" value="P-loop_NTPase"/>
</dbReference>
<reference evidence="6" key="1">
    <citation type="submission" date="2023-11" db="EMBL/GenBank/DDBJ databases">
        <title>The genome sequences of three competitors of mushroom-forming fungi.</title>
        <authorList>
            <person name="Beijen E."/>
            <person name="Ohm R.A."/>
        </authorList>
    </citation>
    <scope>NUCLEOTIDE SEQUENCE</scope>
    <source>
        <strain evidence="6">CBS 100526</strain>
    </source>
</reference>
<dbReference type="GO" id="GO:0005524">
    <property type="term" value="F:ATP binding"/>
    <property type="evidence" value="ECO:0007669"/>
    <property type="project" value="UniProtKB-KW"/>
</dbReference>
<feature type="region of interest" description="Disordered" evidence="4">
    <location>
        <begin position="298"/>
        <end position="372"/>
    </location>
</feature>
<feature type="compositionally biased region" description="Basic and acidic residues" evidence="4">
    <location>
        <begin position="166"/>
        <end position="175"/>
    </location>
</feature>
<evidence type="ECO:0000256" key="1">
    <source>
        <dbReference type="ARBA" id="ARBA00022741"/>
    </source>
</evidence>
<dbReference type="Proteomes" id="UP001273209">
    <property type="component" value="Unassembled WGS sequence"/>
</dbReference>
<keyword evidence="7" id="KW-1185">Reference proteome</keyword>
<dbReference type="SUPFAM" id="SSF52540">
    <property type="entry name" value="P-loop containing nucleoside triphosphate hydrolases"/>
    <property type="match status" value="2"/>
</dbReference>
<gene>
    <name evidence="6" type="ORF">Triagg1_10875</name>
</gene>
<evidence type="ECO:0000313" key="7">
    <source>
        <dbReference type="Proteomes" id="UP001273209"/>
    </source>
</evidence>
<proteinExistence type="predicted"/>
<feature type="compositionally biased region" description="Low complexity" evidence="4">
    <location>
        <begin position="332"/>
        <end position="346"/>
    </location>
</feature>
<feature type="region of interest" description="Disordered" evidence="4">
    <location>
        <begin position="419"/>
        <end position="481"/>
    </location>
</feature>
<feature type="domain" description="Helicase ATP-binding" evidence="5">
    <location>
        <begin position="518"/>
        <end position="872"/>
    </location>
</feature>
<feature type="region of interest" description="Disordered" evidence="4">
    <location>
        <begin position="104"/>
        <end position="186"/>
    </location>
</feature>
<dbReference type="GO" id="GO:0008094">
    <property type="term" value="F:ATP-dependent activity, acting on DNA"/>
    <property type="evidence" value="ECO:0007669"/>
    <property type="project" value="TreeGrafter"/>
</dbReference>
<feature type="compositionally biased region" description="Basic and acidic residues" evidence="4">
    <location>
        <begin position="444"/>
        <end position="460"/>
    </location>
</feature>
<dbReference type="SMART" id="SM00487">
    <property type="entry name" value="DEXDc"/>
    <property type="match status" value="1"/>
</dbReference>
<evidence type="ECO:0000259" key="5">
    <source>
        <dbReference type="SMART" id="SM00487"/>
    </source>
</evidence>
<dbReference type="InterPro" id="IPR014001">
    <property type="entry name" value="Helicase_ATP-bd"/>
</dbReference>
<dbReference type="GeneID" id="87914899"/>
<dbReference type="InterPro" id="IPR050628">
    <property type="entry name" value="SNF2_RAD54_helicase_TF"/>
</dbReference>
<dbReference type="PANTHER" id="PTHR45626">
    <property type="entry name" value="TRANSCRIPTION TERMINATION FACTOR 2-RELATED"/>
    <property type="match status" value="1"/>
</dbReference>
<dbReference type="Gene3D" id="3.40.50.300">
    <property type="entry name" value="P-loop containing nucleotide triphosphate hydrolases"/>
    <property type="match status" value="2"/>
</dbReference>
<protein>
    <recommendedName>
        <fullName evidence="5">Helicase ATP-binding domain-containing protein</fullName>
    </recommendedName>
</protein>
<dbReference type="RefSeq" id="XP_062750162.1">
    <property type="nucleotide sequence ID" value="XM_062894994.1"/>
</dbReference>
<evidence type="ECO:0000256" key="4">
    <source>
        <dbReference type="SAM" id="MobiDB-lite"/>
    </source>
</evidence>
<dbReference type="GO" id="GO:0005634">
    <property type="term" value="C:nucleus"/>
    <property type="evidence" value="ECO:0007669"/>
    <property type="project" value="TreeGrafter"/>
</dbReference>
<dbReference type="GO" id="GO:0016787">
    <property type="term" value="F:hydrolase activity"/>
    <property type="evidence" value="ECO:0007669"/>
    <property type="project" value="UniProtKB-KW"/>
</dbReference>
<evidence type="ECO:0000256" key="3">
    <source>
        <dbReference type="ARBA" id="ARBA00022840"/>
    </source>
</evidence>
<comment type="caution">
    <text evidence="6">The sequence shown here is derived from an EMBL/GenBank/DDBJ whole genome shotgun (WGS) entry which is preliminary data.</text>
</comment>